<comment type="similarity">
    <text evidence="1">Belongs to the transferase hexapeptide repeat family.</text>
</comment>
<dbReference type="OrthoDB" id="9775362at2"/>
<dbReference type="InterPro" id="IPR023180">
    <property type="entry name" value="THP_succinylTrfase_dom1"/>
</dbReference>
<keyword evidence="5" id="KW-0220">Diaminopimelate biosynthesis</keyword>
<dbReference type="PANTHER" id="PTHR43300">
    <property type="entry name" value="ACETYLTRANSFERASE"/>
    <property type="match status" value="1"/>
</dbReference>
<evidence type="ECO:0000256" key="3">
    <source>
        <dbReference type="ARBA" id="ARBA00022679"/>
    </source>
</evidence>
<dbReference type="Gene3D" id="2.160.10.10">
    <property type="entry name" value="Hexapeptide repeat proteins"/>
    <property type="match status" value="1"/>
</dbReference>
<gene>
    <name evidence="8" type="ORF">HS99_0001070</name>
</gene>
<proteinExistence type="inferred from homology"/>
<evidence type="ECO:0000256" key="6">
    <source>
        <dbReference type="ARBA" id="ARBA00023154"/>
    </source>
</evidence>
<evidence type="ECO:0000256" key="5">
    <source>
        <dbReference type="ARBA" id="ARBA00022915"/>
    </source>
</evidence>
<accession>A0A1E7NF84</accession>
<dbReference type="Proteomes" id="UP000037395">
    <property type="component" value="Unassembled WGS sequence"/>
</dbReference>
<dbReference type="InterPro" id="IPR037133">
    <property type="entry name" value="THP_succinylTrfase_N_sf"/>
</dbReference>
<name>A0A1E7NF84_KITAU</name>
<feature type="domain" description="Tetrahydrodipicolinate-N-succinyltransferase chain A" evidence="7">
    <location>
        <begin position="9"/>
        <end position="70"/>
    </location>
</feature>
<dbReference type="AlphaFoldDB" id="A0A1E7NF84"/>
<keyword evidence="9" id="KW-1185">Reference proteome</keyword>
<dbReference type="PANTHER" id="PTHR43300:SF10">
    <property type="entry name" value="2,3,4,5-TETRAHYDROPYRIDINE-2,6-DICARBOXYLATE N-ACETYLTRANSFERASE"/>
    <property type="match status" value="1"/>
</dbReference>
<keyword evidence="6" id="KW-0457">Lysine biosynthesis</keyword>
<dbReference type="InterPro" id="IPR018357">
    <property type="entry name" value="Hexapep_transf_CS"/>
</dbReference>
<evidence type="ECO:0000259" key="7">
    <source>
        <dbReference type="Pfam" id="PF14805"/>
    </source>
</evidence>
<dbReference type="CDD" id="cd03350">
    <property type="entry name" value="LbH_THP_succinylT"/>
    <property type="match status" value="1"/>
</dbReference>
<keyword evidence="2" id="KW-0028">Amino-acid biosynthesis</keyword>
<dbReference type="InterPro" id="IPR050179">
    <property type="entry name" value="Trans_hexapeptide_repeat"/>
</dbReference>
<dbReference type="GO" id="GO:0019877">
    <property type="term" value="P:diaminopimelate biosynthetic process"/>
    <property type="evidence" value="ECO:0007669"/>
    <property type="project" value="UniProtKB-KW"/>
</dbReference>
<dbReference type="GO" id="GO:0016740">
    <property type="term" value="F:transferase activity"/>
    <property type="evidence" value="ECO:0007669"/>
    <property type="project" value="UniProtKB-KW"/>
</dbReference>
<keyword evidence="4" id="KW-0677">Repeat</keyword>
<protein>
    <submittedName>
        <fullName evidence="8">2,3,4,5-tetrahydropyridine-2,6-dicarboxylate N-succinyltransferase</fullName>
    </submittedName>
</protein>
<sequence length="280" mass="29379">MGNGVDVTSLQSELEDLWKRRDEVPLQSAEAVAAVDAAIGLLDTGRVRVAELLDGEVVVHEWLKNAILLLYKQASPQPSQFGPFRCADKIPLKSAIDGVQVSPGAVIRRGSYQEPGAVVMPSHIGIGSYVGEGTLVDSWVGIGSCAQIGRNVHLSGGVGLGGMIEPPMARPVVIEDDAFIGARSMVYSGARVGEGALLGAGALLTDTIPVIDAATGEELSRGEVPPWTVAVPASRPREFAGGTFGLPCLLVIKHLKKGERHDKAKLNDAVRTQPPATLSL</sequence>
<dbReference type="GO" id="GO:0009085">
    <property type="term" value="P:lysine biosynthetic process"/>
    <property type="evidence" value="ECO:0007669"/>
    <property type="project" value="UniProtKB-KW"/>
</dbReference>
<keyword evidence="3" id="KW-0808">Transferase</keyword>
<dbReference type="Gene3D" id="1.10.166.10">
    <property type="entry name" value="Tetrahydrodipicolinate-N-succinyltransferase, N-terminal domain"/>
    <property type="match status" value="1"/>
</dbReference>
<evidence type="ECO:0000256" key="2">
    <source>
        <dbReference type="ARBA" id="ARBA00022605"/>
    </source>
</evidence>
<dbReference type="EMBL" id="JPRF03000001">
    <property type="protein sequence ID" value="OEV39334.1"/>
    <property type="molecule type" value="Genomic_DNA"/>
</dbReference>
<organism evidence="8 9">
    <name type="scientific">Kitasatospora aureofaciens</name>
    <name type="common">Streptomyces aureofaciens</name>
    <dbReference type="NCBI Taxonomy" id="1894"/>
    <lineage>
        <taxon>Bacteria</taxon>
        <taxon>Bacillati</taxon>
        <taxon>Actinomycetota</taxon>
        <taxon>Actinomycetes</taxon>
        <taxon>Kitasatosporales</taxon>
        <taxon>Streptomycetaceae</taxon>
        <taxon>Kitasatospora</taxon>
    </lineage>
</organism>
<comment type="caution">
    <text evidence="8">The sequence shown here is derived from an EMBL/GenBank/DDBJ whole genome shotgun (WGS) entry which is preliminary data.</text>
</comment>
<evidence type="ECO:0000313" key="9">
    <source>
        <dbReference type="Proteomes" id="UP000037395"/>
    </source>
</evidence>
<evidence type="ECO:0000256" key="4">
    <source>
        <dbReference type="ARBA" id="ARBA00022737"/>
    </source>
</evidence>
<dbReference type="SUPFAM" id="SSF51161">
    <property type="entry name" value="Trimeric LpxA-like enzymes"/>
    <property type="match status" value="1"/>
</dbReference>
<dbReference type="Pfam" id="PF14602">
    <property type="entry name" value="Hexapep_2"/>
    <property type="match status" value="1"/>
</dbReference>
<dbReference type="Pfam" id="PF14805">
    <property type="entry name" value="THDPS_N_2"/>
    <property type="match status" value="1"/>
</dbReference>
<evidence type="ECO:0000256" key="1">
    <source>
        <dbReference type="ARBA" id="ARBA00007274"/>
    </source>
</evidence>
<evidence type="ECO:0000313" key="8">
    <source>
        <dbReference type="EMBL" id="OEV39334.1"/>
    </source>
</evidence>
<dbReference type="InterPro" id="IPR001451">
    <property type="entry name" value="Hexapep"/>
</dbReference>
<reference evidence="8" key="1">
    <citation type="submission" date="2016-08" db="EMBL/GenBank/DDBJ databases">
        <title>Sequencing, Assembly and Comparative Genomics of S. aureofaciens ATCC 10762.</title>
        <authorList>
            <person name="Gradnigo J.S."/>
            <person name="Johnson N."/>
            <person name="Somerville G.A."/>
        </authorList>
    </citation>
    <scope>NUCLEOTIDE SEQUENCE [LARGE SCALE GENOMIC DNA]</scope>
    <source>
        <strain evidence="8">ATCC 10762</strain>
    </source>
</reference>
<dbReference type="InterPro" id="IPR011004">
    <property type="entry name" value="Trimer_LpxA-like_sf"/>
</dbReference>
<dbReference type="NCBIfam" id="NF008808">
    <property type="entry name" value="PRK11830.1"/>
    <property type="match status" value="1"/>
</dbReference>
<dbReference type="PROSITE" id="PS00101">
    <property type="entry name" value="HEXAPEP_TRANSFERASES"/>
    <property type="match status" value="2"/>
</dbReference>